<sequence length="160" mass="17612">MSIQNLSEHLEIPYATVHREVGRLLEAGLITEEKVGNYRLIGPNKQSPYYRPLSELLEIASGPVPLLREALEGVDGVQEVVIFGSWAHRALGHRGPAPEDIDVLVIGQPDVGKVYAACSRVTKKLGWPVNPTIMSVDEWHEDTPFLRNVRAGGVLNVIDS</sequence>
<dbReference type="InterPro" id="IPR036388">
    <property type="entry name" value="WH-like_DNA-bd_sf"/>
</dbReference>
<reference evidence="1" key="1">
    <citation type="submission" date="2016-10" db="EMBL/GenBank/DDBJ databases">
        <title>Sequence of Gallionella enrichment culture.</title>
        <authorList>
            <person name="Poehlein A."/>
            <person name="Muehling M."/>
            <person name="Daniel R."/>
        </authorList>
    </citation>
    <scope>NUCLEOTIDE SEQUENCE</scope>
</reference>
<dbReference type="AlphaFoldDB" id="A0A1J5PR40"/>
<organism evidence="1">
    <name type="scientific">mine drainage metagenome</name>
    <dbReference type="NCBI Taxonomy" id="410659"/>
    <lineage>
        <taxon>unclassified sequences</taxon>
        <taxon>metagenomes</taxon>
        <taxon>ecological metagenomes</taxon>
    </lineage>
</organism>
<protein>
    <recommendedName>
        <fullName evidence="2">ArsR family transcriptional regulator</fullName>
    </recommendedName>
</protein>
<dbReference type="InterPro" id="IPR011991">
    <property type="entry name" value="ArsR-like_HTH"/>
</dbReference>
<gene>
    <name evidence="1" type="ORF">GALL_451020</name>
</gene>
<dbReference type="CDD" id="cd00090">
    <property type="entry name" value="HTH_ARSR"/>
    <property type="match status" value="1"/>
</dbReference>
<dbReference type="SUPFAM" id="SSF46785">
    <property type="entry name" value="Winged helix' DNA-binding domain"/>
    <property type="match status" value="1"/>
</dbReference>
<accession>A0A1J5PR40</accession>
<comment type="caution">
    <text evidence="1">The sequence shown here is derived from an EMBL/GenBank/DDBJ whole genome shotgun (WGS) entry which is preliminary data.</text>
</comment>
<dbReference type="Gene3D" id="1.10.10.10">
    <property type="entry name" value="Winged helix-like DNA-binding domain superfamily/Winged helix DNA-binding domain"/>
    <property type="match status" value="1"/>
</dbReference>
<name>A0A1J5PR40_9ZZZZ</name>
<dbReference type="SUPFAM" id="SSF81301">
    <property type="entry name" value="Nucleotidyltransferase"/>
    <property type="match status" value="1"/>
</dbReference>
<dbReference type="EMBL" id="MLJW01002936">
    <property type="protein sequence ID" value="OIQ73264.1"/>
    <property type="molecule type" value="Genomic_DNA"/>
</dbReference>
<evidence type="ECO:0000313" key="1">
    <source>
        <dbReference type="EMBL" id="OIQ73264.1"/>
    </source>
</evidence>
<dbReference type="InterPro" id="IPR036390">
    <property type="entry name" value="WH_DNA-bd_sf"/>
</dbReference>
<evidence type="ECO:0008006" key="2">
    <source>
        <dbReference type="Google" id="ProtNLM"/>
    </source>
</evidence>
<dbReference type="InterPro" id="IPR043519">
    <property type="entry name" value="NT_sf"/>
</dbReference>
<proteinExistence type="predicted"/>